<protein>
    <recommendedName>
        <fullName evidence="4">RRM domain-containing protein</fullName>
    </recommendedName>
</protein>
<feature type="region of interest" description="Disordered" evidence="3">
    <location>
        <begin position="651"/>
        <end position="679"/>
    </location>
</feature>
<dbReference type="CDD" id="cd00590">
    <property type="entry name" value="RRM_SF"/>
    <property type="match status" value="2"/>
</dbReference>
<dbReference type="InterPro" id="IPR000504">
    <property type="entry name" value="RRM_dom"/>
</dbReference>
<dbReference type="Pfam" id="PF00076">
    <property type="entry name" value="RRM_1"/>
    <property type="match status" value="2"/>
</dbReference>
<feature type="region of interest" description="Disordered" evidence="3">
    <location>
        <begin position="234"/>
        <end position="372"/>
    </location>
</feature>
<dbReference type="Gene3D" id="3.30.70.330">
    <property type="match status" value="2"/>
</dbReference>
<dbReference type="PANTHER" id="PTHR48027">
    <property type="entry name" value="HETEROGENEOUS NUCLEAR RIBONUCLEOPROTEIN 87F-RELATED"/>
    <property type="match status" value="1"/>
</dbReference>
<feature type="domain" description="RRM" evidence="4">
    <location>
        <begin position="157"/>
        <end position="234"/>
    </location>
</feature>
<dbReference type="SMART" id="SM00360">
    <property type="entry name" value="RRM"/>
    <property type="match status" value="2"/>
</dbReference>
<feature type="region of interest" description="Disordered" evidence="3">
    <location>
        <begin position="1"/>
        <end position="61"/>
    </location>
</feature>
<evidence type="ECO:0000259" key="4">
    <source>
        <dbReference type="PROSITE" id="PS50102"/>
    </source>
</evidence>
<organism evidence="5 6">
    <name type="scientific">Coemansia spiralis</name>
    <dbReference type="NCBI Taxonomy" id="417178"/>
    <lineage>
        <taxon>Eukaryota</taxon>
        <taxon>Fungi</taxon>
        <taxon>Fungi incertae sedis</taxon>
        <taxon>Zoopagomycota</taxon>
        <taxon>Kickxellomycotina</taxon>
        <taxon>Kickxellomycetes</taxon>
        <taxon>Kickxellales</taxon>
        <taxon>Kickxellaceae</taxon>
        <taxon>Coemansia</taxon>
    </lineage>
</organism>
<dbReference type="InterPro" id="IPR036053">
    <property type="entry name" value="PABP-dom"/>
</dbReference>
<feature type="compositionally biased region" description="Polar residues" evidence="3">
    <location>
        <begin position="487"/>
        <end position="497"/>
    </location>
</feature>
<reference evidence="5" key="1">
    <citation type="submission" date="2022-07" db="EMBL/GenBank/DDBJ databases">
        <title>Phylogenomic reconstructions and comparative analyses of Kickxellomycotina fungi.</title>
        <authorList>
            <person name="Reynolds N.K."/>
            <person name="Stajich J.E."/>
            <person name="Barry K."/>
            <person name="Grigoriev I.V."/>
            <person name="Crous P."/>
            <person name="Smith M.E."/>
        </authorList>
    </citation>
    <scope>NUCLEOTIDE SEQUENCE</scope>
    <source>
        <strain evidence="5">NRRL 3115</strain>
    </source>
</reference>
<dbReference type="Gene3D" id="1.10.1900.10">
    <property type="entry name" value="c-terminal domain of poly(a) binding protein"/>
    <property type="match status" value="1"/>
</dbReference>
<dbReference type="EMBL" id="JANBTW010000072">
    <property type="protein sequence ID" value="KAJ2673098.1"/>
    <property type="molecule type" value="Genomic_DNA"/>
</dbReference>
<feature type="compositionally biased region" description="Basic and acidic residues" evidence="3">
    <location>
        <begin position="248"/>
        <end position="264"/>
    </location>
</feature>
<proteinExistence type="predicted"/>
<feature type="compositionally biased region" description="Low complexity" evidence="3">
    <location>
        <begin position="327"/>
        <end position="352"/>
    </location>
</feature>
<evidence type="ECO:0000313" key="6">
    <source>
        <dbReference type="Proteomes" id="UP001151518"/>
    </source>
</evidence>
<feature type="compositionally biased region" description="Low complexity" evidence="3">
    <location>
        <begin position="293"/>
        <end position="303"/>
    </location>
</feature>
<evidence type="ECO:0000256" key="1">
    <source>
        <dbReference type="ARBA" id="ARBA00022884"/>
    </source>
</evidence>
<gene>
    <name evidence="5" type="ORF">GGI25_004851</name>
</gene>
<feature type="domain" description="RRM" evidence="4">
    <location>
        <begin position="378"/>
        <end position="456"/>
    </location>
</feature>
<evidence type="ECO:0000313" key="5">
    <source>
        <dbReference type="EMBL" id="KAJ2673098.1"/>
    </source>
</evidence>
<sequence length="762" mass="83548">MVSYTDLSPLKQPEAPVAVNLNDPLPAPKSTTSTRKHAKGNSNGSHSVDRRRSSNLPSPEEWQRSWDKLYNKVLYFKGVTEDALPELQQLFKSCRGIRLNVDPHESFEIAGNVEFRNVYDTEKAIVVLNNKQLKESNGTLIMSPFPDSEIGPPPNGGYICIKHIPEDATESTLYDFLRPSGTLYSCSIPTHPSGQHKRMAYACFIEHSYAESSITQLNFAEYLGNTISIQLSRPLRQPRGRVSSTGSSHDEGKSTASLKEEQIQEQHAAQNFPAKMATNQQNQNDTDARDRVASAASKPAAPSEKQQQHQHQHQHQQQPSSPETPVHSLPQSPSSTSPSQSQLQSQHQQQSSVRRAVSPGSSTTEGHGNGLGGVIVPGKLFVTNLHPTVSHKELFALFKKYGYIQSARVSIDPATKKSRGHGIVQFSDPSAALEALRECQGADIKGRKITMYQYEHVNRQGSSPHTTNLSQGNHEQLHSGSGDYLASVSSLTASNTEPALEDSDDLESKPVPFPRSDSVSSMPVNDPLLDPSMLCNLSEKSRNEILTQKLISAVASNPAVDVLDASRIVDSFIKRPLEDVLAMLSDPGLLASEWEHEQRANMHMPQYMHNMATSVNQIASSSPTTVSSTHAAAGETDGVVGAVAQQLQGASVADYDDADTDEQQARKSRGSSGGIHLPNYDTETEEFIEMLLSKPENVRKMKLGSKLFPMIKGMGYSESTKLTVWILDHMSQDVRTLAYTLNDISKLREIVDEAQQAISTGR</sequence>
<dbReference type="GO" id="GO:0003723">
    <property type="term" value="F:RNA binding"/>
    <property type="evidence" value="ECO:0007669"/>
    <property type="project" value="UniProtKB-UniRule"/>
</dbReference>
<dbReference type="InterPro" id="IPR052462">
    <property type="entry name" value="SLIRP/GR-RBP-like"/>
</dbReference>
<dbReference type="Proteomes" id="UP001151518">
    <property type="component" value="Unassembled WGS sequence"/>
</dbReference>
<evidence type="ECO:0000256" key="3">
    <source>
        <dbReference type="SAM" id="MobiDB-lite"/>
    </source>
</evidence>
<dbReference type="SUPFAM" id="SSF54928">
    <property type="entry name" value="RNA-binding domain, RBD"/>
    <property type="match status" value="2"/>
</dbReference>
<dbReference type="AlphaFoldDB" id="A0A9W8G5V6"/>
<dbReference type="OrthoDB" id="6159137at2759"/>
<comment type="caution">
    <text evidence="5">The sequence shown here is derived from an EMBL/GenBank/DDBJ whole genome shotgun (WGS) entry which is preliminary data.</text>
</comment>
<dbReference type="InterPro" id="IPR012677">
    <property type="entry name" value="Nucleotide-bd_a/b_plait_sf"/>
</dbReference>
<dbReference type="SUPFAM" id="SSF63570">
    <property type="entry name" value="PABC (PABP) domain"/>
    <property type="match status" value="1"/>
</dbReference>
<dbReference type="InterPro" id="IPR035979">
    <property type="entry name" value="RBD_domain_sf"/>
</dbReference>
<keyword evidence="1 2" id="KW-0694">RNA-binding</keyword>
<dbReference type="PROSITE" id="PS50102">
    <property type="entry name" value="RRM"/>
    <property type="match status" value="2"/>
</dbReference>
<feature type="compositionally biased region" description="Polar residues" evidence="3">
    <location>
        <begin position="459"/>
        <end position="474"/>
    </location>
</feature>
<name>A0A9W8G5V6_9FUNG</name>
<feature type="region of interest" description="Disordered" evidence="3">
    <location>
        <begin position="459"/>
        <end position="525"/>
    </location>
</feature>
<accession>A0A9W8G5V6</accession>
<evidence type="ECO:0000256" key="2">
    <source>
        <dbReference type="PROSITE-ProRule" id="PRU00176"/>
    </source>
</evidence>